<organism evidence="1">
    <name type="scientific">Sulfurovum sp. enrichment culture clone C5</name>
    <dbReference type="NCBI Taxonomy" id="497650"/>
    <lineage>
        <taxon>Bacteria</taxon>
        <taxon>Pseudomonadati</taxon>
        <taxon>Campylobacterota</taxon>
        <taxon>Epsilonproteobacteria</taxon>
        <taxon>Campylobacterales</taxon>
        <taxon>Sulfurovaceae</taxon>
        <taxon>Sulfurovum</taxon>
        <taxon>environmental samples</taxon>
    </lineage>
</organism>
<protein>
    <submittedName>
        <fullName evidence="1">Uncharacterized protein</fullName>
    </submittedName>
</protein>
<name>A0A0S4XQJ4_9BACT</name>
<sequence length="74" mass="8648">MQLVTLKVEDGFLNQFMQYINTLPKNKVEVLKNTLSLEIKKRIEDIESGKETYLTFHDGLDDIRDNIVKKYANS</sequence>
<evidence type="ECO:0000313" key="1">
    <source>
        <dbReference type="EMBL" id="CUV66575.1"/>
    </source>
</evidence>
<dbReference type="EMBL" id="FAXN01000097">
    <property type="protein sequence ID" value="CUV66575.1"/>
    <property type="molecule type" value="Genomic_DNA"/>
</dbReference>
<proteinExistence type="predicted"/>
<dbReference type="AlphaFoldDB" id="A0A0S4XQJ4"/>
<accession>A0A0S4XQJ4</accession>
<gene>
    <name evidence="1" type="ORF">BN3087_910008</name>
</gene>
<reference evidence="1" key="1">
    <citation type="submission" date="2015-11" db="EMBL/GenBank/DDBJ databases">
        <authorList>
            <person name="Zhang Y."/>
            <person name="Guo Z."/>
        </authorList>
    </citation>
    <scope>NUCLEOTIDE SEQUENCE</scope>
    <source>
        <strain evidence="1">BN30871</strain>
    </source>
</reference>